<organism evidence="1 2">
    <name type="scientific">Periplaneta americana</name>
    <name type="common">American cockroach</name>
    <name type="synonym">Blatta americana</name>
    <dbReference type="NCBI Taxonomy" id="6978"/>
    <lineage>
        <taxon>Eukaryota</taxon>
        <taxon>Metazoa</taxon>
        <taxon>Ecdysozoa</taxon>
        <taxon>Arthropoda</taxon>
        <taxon>Hexapoda</taxon>
        <taxon>Insecta</taxon>
        <taxon>Pterygota</taxon>
        <taxon>Neoptera</taxon>
        <taxon>Polyneoptera</taxon>
        <taxon>Dictyoptera</taxon>
        <taxon>Blattodea</taxon>
        <taxon>Blattoidea</taxon>
        <taxon>Blattidae</taxon>
        <taxon>Blattinae</taxon>
        <taxon>Periplaneta</taxon>
    </lineage>
</organism>
<sequence>MKSLKILFPGLQTVEPTTSKEQVKSNPAQKLCLKTNPADADIVDRNVRNRPAAPQTLQELGDALKEEWENVPKEKIQNLIRSMPQRCKRYHCFETVYEEDRDALFHNFYTLESKDLQDSCLSEMISVREMKQRCSRKHNINPSAAESTTFAYRGSLFYKAGSTVNLKTPGRRRSQITSFRAMLIINGHQGHVT</sequence>
<protein>
    <submittedName>
        <fullName evidence="1">Uncharacterized protein</fullName>
    </submittedName>
</protein>
<evidence type="ECO:0000313" key="1">
    <source>
        <dbReference type="EMBL" id="KAJ4429284.1"/>
    </source>
</evidence>
<reference evidence="1 2" key="1">
    <citation type="journal article" date="2022" name="Allergy">
        <title>Genome assembly and annotation of Periplaneta americana reveal a comprehensive cockroach allergen profile.</title>
        <authorList>
            <person name="Wang L."/>
            <person name="Xiong Q."/>
            <person name="Saelim N."/>
            <person name="Wang L."/>
            <person name="Nong W."/>
            <person name="Wan A.T."/>
            <person name="Shi M."/>
            <person name="Liu X."/>
            <person name="Cao Q."/>
            <person name="Hui J.H.L."/>
            <person name="Sookrung N."/>
            <person name="Leung T.F."/>
            <person name="Tungtrongchitr A."/>
            <person name="Tsui S.K.W."/>
        </authorList>
    </citation>
    <scope>NUCLEOTIDE SEQUENCE [LARGE SCALE GENOMIC DNA]</scope>
    <source>
        <strain evidence="1">PWHHKU_190912</strain>
    </source>
</reference>
<proteinExistence type="predicted"/>
<comment type="caution">
    <text evidence="1">The sequence shown here is derived from an EMBL/GenBank/DDBJ whole genome shotgun (WGS) entry which is preliminary data.</text>
</comment>
<evidence type="ECO:0000313" key="2">
    <source>
        <dbReference type="Proteomes" id="UP001148838"/>
    </source>
</evidence>
<dbReference type="InterPro" id="IPR036397">
    <property type="entry name" value="RNaseH_sf"/>
</dbReference>
<name>A0ABQ8S5H7_PERAM</name>
<keyword evidence="2" id="KW-1185">Reference proteome</keyword>
<dbReference type="Gene3D" id="3.30.420.10">
    <property type="entry name" value="Ribonuclease H-like superfamily/Ribonuclease H"/>
    <property type="match status" value="1"/>
</dbReference>
<accession>A0ABQ8S5H7</accession>
<gene>
    <name evidence="1" type="ORF">ANN_26288</name>
</gene>
<dbReference type="EMBL" id="JAJSOF020000036">
    <property type="protein sequence ID" value="KAJ4429284.1"/>
    <property type="molecule type" value="Genomic_DNA"/>
</dbReference>
<dbReference type="Proteomes" id="UP001148838">
    <property type="component" value="Unassembled WGS sequence"/>
</dbReference>